<keyword evidence="11" id="KW-1185">Reference proteome</keyword>
<dbReference type="InterPro" id="IPR036942">
    <property type="entry name" value="Beta-barrel_TonB_sf"/>
</dbReference>
<evidence type="ECO:0000256" key="4">
    <source>
        <dbReference type="ARBA" id="ARBA00022692"/>
    </source>
</evidence>
<keyword evidence="4 8" id="KW-0812">Transmembrane</keyword>
<dbReference type="FunFam" id="2.60.40.1120:FF:000003">
    <property type="entry name" value="Outer membrane protein Omp121"/>
    <property type="match status" value="1"/>
</dbReference>
<sequence length="1053" mass="116895">MYEQTNQRKLRPFIGSVVLLWVALFGSISVNAQEVSISGVVTDEYGEGLPGAAVIEKGTTNGITTDLDGQFKLSVSENAILVISYVGYTTEEVAVNNRTNFDIQLLLDVEALEEVVVVGYGEQSKQTLTGAVEQVTERAFKDRAVTNPALALQGQTPGLVVTRTTPRPGGRSDDGIDLQIRGATSVNGGEPLVVIDGVPVMSAREFYQMNPDDIASVSILKDGAASIYGSRAANGVILVTTKRGEGKMKVGYNANFRINTIGIRPPGPSMVDYATLWLDAGVEDAPNTTYWGWLSKENLERMQQGKSGIYPTVFWGDVYIGDHDRFDQLFGTSFSHQHNISVSGASEKSRYRLSGAFADNQTALKTAYDGQKQYNIRFNYDYDINSRLSLTSGITYQRTVTSGPSSGLSRELGAFDPPFFPAKTPDGHWYANFNVSGNRNAVASTTDGGRENFTEDLTKINLGAEFKILEGLTANATMSFNKRVQREDVYRLTVQPYTWDGNPSAERINGTPLIAARNYDRNYMNYGSFFNYEKSFDKHNLKAMAGITADLQEDRNLYAERKGIQNQGVYDINVAPVDAVSTAGGQSHWGLLSYVSKFNYDYNGKYLLELVGRRDGSSRFSPENRWSNYGSVSLGWVISDEAFMKAVPFVSFFKLRGSYGELGNFVGIGLYDYVSTISQGTLPIGVPPTLRTTARVSGLTSDTRTWERVKMTNAGADLTFLDNRITGSLDYYIKENDGMLIEVVYPDVLGGNAPKSNSGNLLTKGWEAVIGWKDQVNSLQYNASFNISDSRNELIEFEGSPIPSEGRNQPLVGYPLNSYFLYPTDGLFQSQDEVDAYYETYTQDGLGEIPTRDADPSVVAASELRPGDTKIIDHNGDGKITIEDLKYMGDSAPHYTFGLNLGASWKGFDFQAMFQGVMDQNVVRTGLMKYPFYRIWTNQTTAYMGQTWTESNPDASYPRLTTNTQRGEWNWDHKDFMMMNNRYVRLKVLVVGYTLPTQLVNKAGMEKVRIYFSGNDLFELTSLKDGYDPEFGESTDSTYPYNRTWSFGLDVSF</sequence>
<feature type="domain" description="TonB-dependent receptor plug" evidence="9">
    <location>
        <begin position="125"/>
        <end position="236"/>
    </location>
</feature>
<evidence type="ECO:0000256" key="3">
    <source>
        <dbReference type="ARBA" id="ARBA00022452"/>
    </source>
</evidence>
<dbReference type="GO" id="GO:0015344">
    <property type="term" value="F:siderophore uptake transmembrane transporter activity"/>
    <property type="evidence" value="ECO:0007669"/>
    <property type="project" value="TreeGrafter"/>
</dbReference>
<dbReference type="PROSITE" id="PS00018">
    <property type="entry name" value="EF_HAND_1"/>
    <property type="match status" value="1"/>
</dbReference>
<evidence type="ECO:0000256" key="1">
    <source>
        <dbReference type="ARBA" id="ARBA00004571"/>
    </source>
</evidence>
<evidence type="ECO:0000259" key="9">
    <source>
        <dbReference type="Pfam" id="PF07715"/>
    </source>
</evidence>
<comment type="subcellular location">
    <subcellularLocation>
        <location evidence="1 8">Cell outer membrane</location>
        <topology evidence="1 8">Multi-pass membrane protein</topology>
    </subcellularLocation>
</comment>
<protein>
    <submittedName>
        <fullName evidence="10">TonB-linked SusC/RagA family outer membrane protein</fullName>
    </submittedName>
</protein>
<evidence type="ECO:0000256" key="8">
    <source>
        <dbReference type="PROSITE-ProRule" id="PRU01360"/>
    </source>
</evidence>
<dbReference type="EMBL" id="QREG01000016">
    <property type="protein sequence ID" value="RED95973.1"/>
    <property type="molecule type" value="Genomic_DNA"/>
</dbReference>
<dbReference type="GO" id="GO:0009279">
    <property type="term" value="C:cell outer membrane"/>
    <property type="evidence" value="ECO:0007669"/>
    <property type="project" value="UniProtKB-SubCell"/>
</dbReference>
<dbReference type="Gene3D" id="2.170.130.10">
    <property type="entry name" value="TonB-dependent receptor, plug domain"/>
    <property type="match status" value="1"/>
</dbReference>
<dbReference type="InterPro" id="IPR012910">
    <property type="entry name" value="Plug_dom"/>
</dbReference>
<comment type="similarity">
    <text evidence="8">Belongs to the TonB-dependent receptor family.</text>
</comment>
<dbReference type="AlphaFoldDB" id="A0A3D9L1F2"/>
<evidence type="ECO:0000256" key="5">
    <source>
        <dbReference type="ARBA" id="ARBA00022729"/>
    </source>
</evidence>
<dbReference type="InterPro" id="IPR008969">
    <property type="entry name" value="CarboxyPept-like_regulatory"/>
</dbReference>
<dbReference type="Proteomes" id="UP000256779">
    <property type="component" value="Unassembled WGS sequence"/>
</dbReference>
<dbReference type="GO" id="GO:0044718">
    <property type="term" value="P:siderophore transmembrane transport"/>
    <property type="evidence" value="ECO:0007669"/>
    <property type="project" value="TreeGrafter"/>
</dbReference>
<dbReference type="NCBIfam" id="TIGR04056">
    <property type="entry name" value="OMP_RagA_SusC"/>
    <property type="match status" value="1"/>
</dbReference>
<dbReference type="OrthoDB" id="9768177at2"/>
<dbReference type="PANTHER" id="PTHR30069">
    <property type="entry name" value="TONB-DEPENDENT OUTER MEMBRANE RECEPTOR"/>
    <property type="match status" value="1"/>
</dbReference>
<organism evidence="10 11">
    <name type="scientific">Marinoscillum furvescens DSM 4134</name>
    <dbReference type="NCBI Taxonomy" id="1122208"/>
    <lineage>
        <taxon>Bacteria</taxon>
        <taxon>Pseudomonadati</taxon>
        <taxon>Bacteroidota</taxon>
        <taxon>Cytophagia</taxon>
        <taxon>Cytophagales</taxon>
        <taxon>Reichenbachiellaceae</taxon>
        <taxon>Marinoscillum</taxon>
    </lineage>
</organism>
<dbReference type="Pfam" id="PF07715">
    <property type="entry name" value="Plug"/>
    <property type="match status" value="1"/>
</dbReference>
<evidence type="ECO:0000313" key="10">
    <source>
        <dbReference type="EMBL" id="RED95973.1"/>
    </source>
</evidence>
<dbReference type="InterPro" id="IPR018247">
    <property type="entry name" value="EF_Hand_1_Ca_BS"/>
</dbReference>
<keyword evidence="7 8" id="KW-0998">Cell outer membrane</keyword>
<dbReference type="InterPro" id="IPR039426">
    <property type="entry name" value="TonB-dep_rcpt-like"/>
</dbReference>
<dbReference type="InterPro" id="IPR023997">
    <property type="entry name" value="TonB-dep_OMP_SusC/RagA_CS"/>
</dbReference>
<keyword evidence="6 8" id="KW-0472">Membrane</keyword>
<comment type="caution">
    <text evidence="10">The sequence shown here is derived from an EMBL/GenBank/DDBJ whole genome shotgun (WGS) entry which is preliminary data.</text>
</comment>
<dbReference type="PROSITE" id="PS52016">
    <property type="entry name" value="TONB_DEPENDENT_REC_3"/>
    <property type="match status" value="1"/>
</dbReference>
<dbReference type="Gene3D" id="2.60.40.1120">
    <property type="entry name" value="Carboxypeptidase-like, regulatory domain"/>
    <property type="match status" value="1"/>
</dbReference>
<evidence type="ECO:0000256" key="7">
    <source>
        <dbReference type="ARBA" id="ARBA00023237"/>
    </source>
</evidence>
<dbReference type="SUPFAM" id="SSF49464">
    <property type="entry name" value="Carboxypeptidase regulatory domain-like"/>
    <property type="match status" value="1"/>
</dbReference>
<evidence type="ECO:0000256" key="2">
    <source>
        <dbReference type="ARBA" id="ARBA00022448"/>
    </source>
</evidence>
<dbReference type="InterPro" id="IPR023996">
    <property type="entry name" value="TonB-dep_OMP_SusC/RagA"/>
</dbReference>
<dbReference type="RefSeq" id="WP_115869141.1">
    <property type="nucleotide sequence ID" value="NZ_QREG01000016.1"/>
</dbReference>
<dbReference type="SUPFAM" id="SSF56935">
    <property type="entry name" value="Porins"/>
    <property type="match status" value="1"/>
</dbReference>
<dbReference type="NCBIfam" id="TIGR04057">
    <property type="entry name" value="SusC_RagA_signa"/>
    <property type="match status" value="1"/>
</dbReference>
<keyword evidence="2 8" id="KW-0813">Transport</keyword>
<reference evidence="10 11" key="1">
    <citation type="submission" date="2018-07" db="EMBL/GenBank/DDBJ databases">
        <title>Genomic Encyclopedia of Type Strains, Phase IV (KMG-IV): sequencing the most valuable type-strain genomes for metagenomic binning, comparative biology and taxonomic classification.</title>
        <authorList>
            <person name="Goeker M."/>
        </authorList>
    </citation>
    <scope>NUCLEOTIDE SEQUENCE [LARGE SCALE GENOMIC DNA]</scope>
    <source>
        <strain evidence="10 11">DSM 4134</strain>
    </source>
</reference>
<accession>A0A3D9L1F2</accession>
<dbReference type="Gene3D" id="2.40.170.20">
    <property type="entry name" value="TonB-dependent receptor, beta-barrel domain"/>
    <property type="match status" value="1"/>
</dbReference>
<keyword evidence="5" id="KW-0732">Signal</keyword>
<name>A0A3D9L1F2_MARFU</name>
<dbReference type="PANTHER" id="PTHR30069:SF29">
    <property type="entry name" value="HEMOGLOBIN AND HEMOGLOBIN-HAPTOGLOBIN-BINDING PROTEIN 1-RELATED"/>
    <property type="match status" value="1"/>
</dbReference>
<evidence type="ECO:0000256" key="6">
    <source>
        <dbReference type="ARBA" id="ARBA00023136"/>
    </source>
</evidence>
<evidence type="ECO:0000313" key="11">
    <source>
        <dbReference type="Proteomes" id="UP000256779"/>
    </source>
</evidence>
<keyword evidence="3 8" id="KW-1134">Transmembrane beta strand</keyword>
<gene>
    <name evidence="10" type="ORF">C7460_11631</name>
</gene>
<proteinExistence type="inferred from homology"/>
<dbReference type="Pfam" id="PF13715">
    <property type="entry name" value="CarbopepD_reg_2"/>
    <property type="match status" value="1"/>
</dbReference>
<dbReference type="InterPro" id="IPR037066">
    <property type="entry name" value="Plug_dom_sf"/>
</dbReference>